<keyword evidence="1" id="KW-0812">Transmembrane</keyword>
<dbReference type="Proteomes" id="UP000596004">
    <property type="component" value="Chromosome"/>
</dbReference>
<reference evidence="2" key="1">
    <citation type="submission" date="2020-11" db="EMBL/GenBank/DDBJ databases">
        <title>Connecting structure to function with the recovery of over 1000 high-quality activated sludge metagenome-assembled genomes encoding full-length rRNA genes using long-read sequencing.</title>
        <authorList>
            <person name="Singleton C.M."/>
            <person name="Petriglieri F."/>
            <person name="Kristensen J.M."/>
            <person name="Kirkegaard R.H."/>
            <person name="Michaelsen T.Y."/>
            <person name="Andersen M.H."/>
            <person name="Karst S.M."/>
            <person name="Dueholm M.S."/>
            <person name="Nielsen P.H."/>
            <person name="Albertsen M."/>
        </authorList>
    </citation>
    <scope>NUCLEOTIDE SEQUENCE</scope>
    <source>
        <strain evidence="2">Fred_18-Q3-R57-64_BAT3C.431</strain>
    </source>
</reference>
<proteinExistence type="predicted"/>
<keyword evidence="1" id="KW-0472">Membrane</keyword>
<organism evidence="2">
    <name type="scientific">Candidatus Iainarchaeum sp</name>
    <dbReference type="NCBI Taxonomy" id="3101447"/>
    <lineage>
        <taxon>Archaea</taxon>
        <taxon>Candidatus Iainarchaeota</taxon>
        <taxon>Candidatus Iainarchaeia</taxon>
        <taxon>Candidatus Iainarchaeales</taxon>
        <taxon>Candidatus Iainarchaeaceae</taxon>
        <taxon>Candidatus Iainarchaeum</taxon>
    </lineage>
</organism>
<sequence>MDSKAQVSLEYLLTLGFGITLATIAALLAFQVASIAQVAEKNIEQFRQESILAFLGS</sequence>
<evidence type="ECO:0000313" key="2">
    <source>
        <dbReference type="EMBL" id="QQR92649.1"/>
    </source>
</evidence>
<feature type="transmembrane region" description="Helical" evidence="1">
    <location>
        <begin position="12"/>
        <end position="33"/>
    </location>
</feature>
<dbReference type="AlphaFoldDB" id="A0A7T9DJU2"/>
<gene>
    <name evidence="2" type="ORF">IPJ89_00175</name>
</gene>
<accession>A0A7T9DJU2</accession>
<evidence type="ECO:0000256" key="1">
    <source>
        <dbReference type="SAM" id="Phobius"/>
    </source>
</evidence>
<dbReference type="EMBL" id="CP064981">
    <property type="protein sequence ID" value="QQR92649.1"/>
    <property type="molecule type" value="Genomic_DNA"/>
</dbReference>
<name>A0A7T9DJU2_9ARCH</name>
<keyword evidence="1" id="KW-1133">Transmembrane helix</keyword>
<protein>
    <submittedName>
        <fullName evidence="2">Uncharacterized protein</fullName>
    </submittedName>
</protein>